<dbReference type="GO" id="GO:0005737">
    <property type="term" value="C:cytoplasm"/>
    <property type="evidence" value="ECO:0007669"/>
    <property type="project" value="TreeGrafter"/>
</dbReference>
<dbReference type="InterPro" id="IPR001509">
    <property type="entry name" value="Epimerase_deHydtase"/>
</dbReference>
<keyword evidence="2" id="KW-0413">Isomerase</keyword>
<feature type="domain" description="NAD-dependent epimerase/dehydratase" evidence="1">
    <location>
        <begin position="3"/>
        <end position="233"/>
    </location>
</feature>
<dbReference type="PANTHER" id="PTHR48079:SF6">
    <property type="entry name" value="NAD(P)-BINDING DOMAIN-CONTAINING PROTEIN-RELATED"/>
    <property type="match status" value="1"/>
</dbReference>
<dbReference type="KEGG" id="mej:Q7A_1097"/>
<dbReference type="EMBL" id="CP003390">
    <property type="protein sequence ID" value="AFI83937.1"/>
    <property type="molecule type" value="Genomic_DNA"/>
</dbReference>
<dbReference type="PANTHER" id="PTHR48079">
    <property type="entry name" value="PROTEIN YEEZ"/>
    <property type="match status" value="1"/>
</dbReference>
<dbReference type="GO" id="GO:0004029">
    <property type="term" value="F:aldehyde dehydrogenase (NAD+) activity"/>
    <property type="evidence" value="ECO:0007669"/>
    <property type="project" value="TreeGrafter"/>
</dbReference>
<sequence>MRIFVTGATGFVGKALVAQLVAEGHEVIAAVRKHSAELPEEVEQIVVGDLSLLDEQNTIINTLKNIDVVTHTAARVHIMQDNATDPLTEFRKLNVNATIELAGQAAKAGVKRFIFLSSIKVNGESTNNREAFTETDEPKPEDDYGQSKFEAEQALFELTKSSSMEVVIIRPPLVYGPGVKANFACMIKIIKKGLPLPFGSVSNQRSMLAIDNLVDFITLCMTPPAAANQVFLIADGKDISTTDLLKKIAKAYQRPPRLIPVPIAWMIFFAKLAGKQNITDRLFGNLQININKSNQLLGWQPVTSMEQQLNKMAELDRNSTFVKH</sequence>
<dbReference type="RefSeq" id="WP_014706312.1">
    <property type="nucleotide sequence ID" value="NC_017857.3"/>
</dbReference>
<accession>I1XHR8</accession>
<evidence type="ECO:0000313" key="2">
    <source>
        <dbReference type="EMBL" id="AFI83937.1"/>
    </source>
</evidence>
<name>I1XHR8_METNJ</name>
<dbReference type="InterPro" id="IPR036291">
    <property type="entry name" value="NAD(P)-bd_dom_sf"/>
</dbReference>
<dbReference type="Pfam" id="PF01370">
    <property type="entry name" value="Epimerase"/>
    <property type="match status" value="1"/>
</dbReference>
<dbReference type="AlphaFoldDB" id="I1XHR8"/>
<dbReference type="eggNOG" id="COG0451">
    <property type="taxonomic scope" value="Bacteria"/>
</dbReference>
<dbReference type="GO" id="GO:0003978">
    <property type="term" value="F:UDP-glucose 4-epimerase activity"/>
    <property type="evidence" value="ECO:0007669"/>
    <property type="project" value="UniProtKB-EC"/>
</dbReference>
<organism evidence="2 3">
    <name type="scientific">Methylophaga nitratireducenticrescens</name>
    <dbReference type="NCBI Taxonomy" id="754476"/>
    <lineage>
        <taxon>Bacteria</taxon>
        <taxon>Pseudomonadati</taxon>
        <taxon>Pseudomonadota</taxon>
        <taxon>Gammaproteobacteria</taxon>
        <taxon>Thiotrichales</taxon>
        <taxon>Piscirickettsiaceae</taxon>
        <taxon>Methylophaga</taxon>
    </lineage>
</organism>
<proteinExistence type="predicted"/>
<dbReference type="CDD" id="cd05232">
    <property type="entry name" value="UDP_G4E_4_SDR_e"/>
    <property type="match status" value="1"/>
</dbReference>
<dbReference type="PATRIC" id="fig|754476.3.peg.1080"/>
<keyword evidence="3" id="KW-1185">Reference proteome</keyword>
<dbReference type="Gene3D" id="3.40.50.720">
    <property type="entry name" value="NAD(P)-binding Rossmann-like Domain"/>
    <property type="match status" value="1"/>
</dbReference>
<dbReference type="OrthoDB" id="9801056at2"/>
<dbReference type="HOGENOM" id="CLU_007383_6_1_6"/>
<evidence type="ECO:0000313" key="3">
    <source>
        <dbReference type="Proteomes" id="UP000009144"/>
    </source>
</evidence>
<dbReference type="Proteomes" id="UP000009144">
    <property type="component" value="Chromosome"/>
</dbReference>
<reference evidence="2 3" key="1">
    <citation type="journal article" date="2012" name="J. Bacteriol.">
        <title>Complete genome sequences of Methylophaga sp. strain JAM1 and Methylophaga sp. strain JAM7.</title>
        <authorList>
            <person name="Villeneuve C."/>
            <person name="Martineau C."/>
            <person name="Mauffrey F."/>
            <person name="Villemur R."/>
        </authorList>
    </citation>
    <scope>NUCLEOTIDE SEQUENCE [LARGE SCALE GENOMIC DNA]</scope>
    <source>
        <strain evidence="2 3">JAM1</strain>
    </source>
</reference>
<dbReference type="InterPro" id="IPR051783">
    <property type="entry name" value="NAD(P)-dependent_oxidoreduct"/>
</dbReference>
<reference evidence="2 3" key="2">
    <citation type="journal article" date="2013" name="Int. J. Syst. Evol. Microbiol.">
        <title>Methylophaga nitratireducenticrescens sp. nov. and Methylophaga frappieri sp. nov., isolated from the biofilm of the methanol-fed denitrification system treating the seawater at the Montreal Biodome.</title>
        <authorList>
            <person name="Villeneuve C."/>
            <person name="Martineau C."/>
            <person name="Mauffrey F."/>
            <person name="Villemur R."/>
        </authorList>
    </citation>
    <scope>NUCLEOTIDE SEQUENCE [LARGE SCALE GENOMIC DNA]</scope>
    <source>
        <strain evidence="2 3">JAM1</strain>
    </source>
</reference>
<evidence type="ECO:0000259" key="1">
    <source>
        <dbReference type="Pfam" id="PF01370"/>
    </source>
</evidence>
<protein>
    <submittedName>
        <fullName evidence="2">UDP-glucose 4-epimerase</fullName>
        <ecNumber evidence="2">5.1.3.2</ecNumber>
    </submittedName>
</protein>
<dbReference type="SUPFAM" id="SSF51735">
    <property type="entry name" value="NAD(P)-binding Rossmann-fold domains"/>
    <property type="match status" value="1"/>
</dbReference>
<gene>
    <name evidence="2" type="ordered locus">Q7A_1097</name>
</gene>
<dbReference type="STRING" id="754476.Q7A_1097"/>
<dbReference type="EC" id="5.1.3.2" evidence="2"/>